<protein>
    <submittedName>
        <fullName evidence="5">TetR/AcrR family transcriptional regulator</fullName>
    </submittedName>
</protein>
<dbReference type="PANTHER" id="PTHR30055">
    <property type="entry name" value="HTH-TYPE TRANSCRIPTIONAL REGULATOR RUTR"/>
    <property type="match status" value="1"/>
</dbReference>
<keyword evidence="6" id="KW-1185">Reference proteome</keyword>
<reference evidence="5 6" key="1">
    <citation type="journal article" date="2019" name="Int. J. Syst. Evol. Microbiol.">
        <title>The Global Catalogue of Microorganisms (GCM) 10K type strain sequencing project: providing services to taxonomists for standard genome sequencing and annotation.</title>
        <authorList>
            <consortium name="The Broad Institute Genomics Platform"/>
            <consortium name="The Broad Institute Genome Sequencing Center for Infectious Disease"/>
            <person name="Wu L."/>
            <person name="Ma J."/>
        </authorList>
    </citation>
    <scope>NUCLEOTIDE SEQUENCE [LARGE SCALE GENOMIC DNA]</scope>
    <source>
        <strain evidence="5 6">JCM 4805</strain>
    </source>
</reference>
<keyword evidence="1" id="KW-0805">Transcription regulation</keyword>
<organism evidence="5 6">
    <name type="scientific">Streptomyces olivaceiscleroticus</name>
    <dbReference type="NCBI Taxonomy" id="68245"/>
    <lineage>
        <taxon>Bacteria</taxon>
        <taxon>Bacillati</taxon>
        <taxon>Actinomycetota</taxon>
        <taxon>Actinomycetes</taxon>
        <taxon>Kitasatosporales</taxon>
        <taxon>Streptomycetaceae</taxon>
        <taxon>Streptomyces</taxon>
    </lineage>
</organism>
<dbReference type="InterPro" id="IPR009057">
    <property type="entry name" value="Homeodomain-like_sf"/>
</dbReference>
<dbReference type="InterPro" id="IPR001647">
    <property type="entry name" value="HTH_TetR"/>
</dbReference>
<evidence type="ECO:0000259" key="4">
    <source>
        <dbReference type="Pfam" id="PF00440"/>
    </source>
</evidence>
<evidence type="ECO:0000256" key="3">
    <source>
        <dbReference type="ARBA" id="ARBA00023163"/>
    </source>
</evidence>
<dbReference type="InterPro" id="IPR050109">
    <property type="entry name" value="HTH-type_TetR-like_transc_reg"/>
</dbReference>
<dbReference type="PANTHER" id="PTHR30055:SF234">
    <property type="entry name" value="HTH-TYPE TRANSCRIPTIONAL REGULATOR BETI"/>
    <property type="match status" value="1"/>
</dbReference>
<accession>A0ABN1BC66</accession>
<dbReference type="Pfam" id="PF00440">
    <property type="entry name" value="TetR_N"/>
    <property type="match status" value="1"/>
</dbReference>
<dbReference type="SUPFAM" id="SSF46689">
    <property type="entry name" value="Homeodomain-like"/>
    <property type="match status" value="1"/>
</dbReference>
<dbReference type="RefSeq" id="WP_052867907.1">
    <property type="nucleotide sequence ID" value="NZ_BAAABY010000054.1"/>
</dbReference>
<dbReference type="EMBL" id="BAAABY010000054">
    <property type="protein sequence ID" value="GAA0494447.1"/>
    <property type="molecule type" value="Genomic_DNA"/>
</dbReference>
<evidence type="ECO:0000313" key="6">
    <source>
        <dbReference type="Proteomes" id="UP001500909"/>
    </source>
</evidence>
<evidence type="ECO:0000256" key="1">
    <source>
        <dbReference type="ARBA" id="ARBA00023015"/>
    </source>
</evidence>
<name>A0ABN1BC66_9ACTN</name>
<gene>
    <name evidence="5" type="ORF">GCM10010361_69690</name>
</gene>
<dbReference type="Gene3D" id="1.10.357.10">
    <property type="entry name" value="Tetracycline Repressor, domain 2"/>
    <property type="match status" value="1"/>
</dbReference>
<evidence type="ECO:0000256" key="2">
    <source>
        <dbReference type="ARBA" id="ARBA00023125"/>
    </source>
</evidence>
<dbReference type="Proteomes" id="UP001500909">
    <property type="component" value="Unassembled WGS sequence"/>
</dbReference>
<feature type="domain" description="HTH tetR-type" evidence="4">
    <location>
        <begin position="22"/>
        <end position="68"/>
    </location>
</feature>
<sequence length="223" mass="24979">MNTTAPAASPSPRSVLARNKLMRTAERLYAERGFANVSVRQISEAAGQRNNSAVQYHFHGRDELIKAILSRYTDVIEERRIAMVEALGTERTVSLEEHFTCLIMPGVEYHIEAPGPTWGARFFAQALVEPALRAYVIQEHLNTPSHRILDTYGAVRRKDVDPGLLQRHNAMVRQLSVHAFAELEHDLANGRIDRSETEARWRQLGQDLITALCGLSAALLGRS</sequence>
<keyword evidence="3" id="KW-0804">Transcription</keyword>
<evidence type="ECO:0000313" key="5">
    <source>
        <dbReference type="EMBL" id="GAA0494447.1"/>
    </source>
</evidence>
<keyword evidence="2" id="KW-0238">DNA-binding</keyword>
<proteinExistence type="predicted"/>
<comment type="caution">
    <text evidence="5">The sequence shown here is derived from an EMBL/GenBank/DDBJ whole genome shotgun (WGS) entry which is preliminary data.</text>
</comment>